<feature type="region of interest" description="Disordered" evidence="1">
    <location>
        <begin position="416"/>
        <end position="439"/>
    </location>
</feature>
<name>A0A9X1XJ11_9VIBR</name>
<sequence length="1624" mass="179277">MKAYNTLFVLGLVGSLSLFGCGDSGSASSSSPSPLTPESGPTETYTVRAIDGYLKNAQVWLDLNGDGIQDDDEPSTLSGEGGVANLDISNVLNPELYSVVVQAIAGQTIDEDSDGTPIAVSYVMSAPAGEVAVTPLSTYVHLIMQESLTSNSSAELIEEIKQQAIIQASGELGIAEDEILGDFVEQDKPQAAFSAMSIVKSGQILPETPQEMQQLIEEVANDPTSFSQKAAAVNEKIRKVVAATPVEELQSTPPPINRNDDLVTDSDQDGIPDLLDAFPADPNEFLDSDGDGIGNVADLNDDVHSTDDIDDGYPDDTDRYPTDPNRAGDHDGDGIDSLTDARPYDFDNDGYDDADDEFPKNALLAGDHDGDGFDSLNDEEPNNSNIAGDHDGDGYDSANDAFPLNDLFAGDHDGDGFDSVIDQYPDDATKAGDHDGDTFDSVDDAFPQDITEWLDSDGDSVGDNSDIYPFDFDNDSYADDIDAFPQDATEWVDTDGDNLGNNADPDDDNDGYDDLDDNDPLVALVTPDTYSACLTSLPDYPIGSEAPSRSDGRLYEVSRLNVEQSNVTHYFQTELYVETIDTLPSGHIYQSGNQILVNQITTDFGANPVNEWDPNLEFEYIDASTGEFIGYRDHYDRWWGYSVLVNRAETLPLNEAISWSVERNDKWSLTTPTAHDQLTMTYLGKEIISTELGLRELCVTHYQGEFDFVKTADSAPETSDMYLEDSVKNYVDKNEMIQRAEREYLEYDPSDKTVPTWGYTNYVKQLKGFISNELLYGQDPITANVPSDQPVTLDECLSGLPTGVQPPTRSDSLSFDIVKRKLDGTVQYGVYHWDLLTADNVAWQDKTELFESRLTGEIFVDGHSLGVFTERYYEDSNGVFQGMEAREQGSDEVKWGSVHLDKRNLTLESTYRIPEVESTHVRAVNADTQYGDWHTGDYVTNTMYVGKEAISYQSNGQTITQDACRVYTSNQGSLFDGSDVLSASESMQQVNWYDNNGLVLRESENQEGTFETWTRSAVNGAMPVYTICELENTGEVFGSADTYQDFVPAAQNCSYRAFDSVMLVDTTLYHQESDSFYYSYHFNGDGTGVYSEPTVGHSENITWHLNSDGILEIKNGTGNDTVRDDEYFALIASKDGYFSLIGFYVWQEEGTPASEIIGQEFSTNIPDIGGGEPVLIISELFDAGLTWLWAESSNTGAELEFGTIGRNPDNSATETYSEFDYLADEFITEVVTTENAISDDRYVLESNGTWELENEAITQIVINPDNTLDMMRVHGGGFTNTVLSATEIPLADLNIASLLTNTDEGGSWAKFVSDDATFTPMAKGYTIEFSNYEYFTLETLSWWCDGLFTQEQLGGMCNHILTSSYQPVINFAALEDSPLIVTWNQSDSTEIIMQLNSGGLVSFTNEAIQLESGSWESLTVNGTELIKVQAPLSVAQVGDHFAYDGSLYFAEFMGFVRRVRLDTEGGNELFINSEAQTEVLNAFESRLTACSIDNQDDGVALLLDLQAAVTECNGSGVITEEMLIGRTLTIDYPDPHSEYMTLTFNGDGSVDGMDVNTYEGWRDSWTIEGGYLKMFSGNWYVYWALVEESKTQWSVKLLEQWEDDTDPHNVLLKQFITSGVAEYR</sequence>
<feature type="compositionally biased region" description="Acidic residues" evidence="1">
    <location>
        <begin position="504"/>
        <end position="519"/>
    </location>
</feature>
<dbReference type="PROSITE" id="PS51257">
    <property type="entry name" value="PROKAR_LIPOPROTEIN"/>
    <property type="match status" value="1"/>
</dbReference>
<evidence type="ECO:0008006" key="5">
    <source>
        <dbReference type="Google" id="ProtNLM"/>
    </source>
</evidence>
<evidence type="ECO:0000256" key="2">
    <source>
        <dbReference type="SAM" id="SignalP"/>
    </source>
</evidence>
<proteinExistence type="predicted"/>
<reference evidence="3" key="1">
    <citation type="submission" date="2021-11" db="EMBL/GenBank/DDBJ databases">
        <title>Vibrio ZSDE26 sp. nov. and Vibrio ZSDZ34 sp. nov., isolated from coastal seawater in Qingdao.</title>
        <authorList>
            <person name="Zhang P."/>
        </authorList>
    </citation>
    <scope>NUCLEOTIDE SEQUENCE</scope>
    <source>
        <strain evidence="3">ZSDE26</strain>
    </source>
</reference>
<dbReference type="EMBL" id="JAJHVV010000007">
    <property type="protein sequence ID" value="MCK6264132.1"/>
    <property type="molecule type" value="Genomic_DNA"/>
</dbReference>
<feature type="region of interest" description="Disordered" evidence="1">
    <location>
        <begin position="245"/>
        <end position="399"/>
    </location>
</feature>
<evidence type="ECO:0000313" key="4">
    <source>
        <dbReference type="Proteomes" id="UP001139559"/>
    </source>
</evidence>
<comment type="caution">
    <text evidence="3">The sequence shown here is derived from an EMBL/GenBank/DDBJ whole genome shotgun (WGS) entry which is preliminary data.</text>
</comment>
<feature type="region of interest" description="Disordered" evidence="1">
    <location>
        <begin position="490"/>
        <end position="519"/>
    </location>
</feature>
<protein>
    <recommendedName>
        <fullName evidence="5">Thrombospondin</fullName>
    </recommendedName>
</protein>
<dbReference type="Gene3D" id="4.10.1080.10">
    <property type="entry name" value="TSP type-3 repeat"/>
    <property type="match status" value="2"/>
</dbReference>
<keyword evidence="2" id="KW-0732">Signal</keyword>
<gene>
    <name evidence="3" type="ORF">KP803_12705</name>
</gene>
<dbReference type="RefSeq" id="WP_248009207.1">
    <property type="nucleotide sequence ID" value="NZ_JAJHVV010000007.1"/>
</dbReference>
<evidence type="ECO:0000256" key="1">
    <source>
        <dbReference type="SAM" id="MobiDB-lite"/>
    </source>
</evidence>
<feature type="signal peptide" evidence="2">
    <location>
        <begin position="1"/>
        <end position="20"/>
    </location>
</feature>
<dbReference type="InterPro" id="IPR028974">
    <property type="entry name" value="TSP_type-3_rpt"/>
</dbReference>
<feature type="compositionally biased region" description="Basic and acidic residues" evidence="1">
    <location>
        <begin position="316"/>
        <end position="333"/>
    </location>
</feature>
<feature type="chain" id="PRO_5040750477" description="Thrombospondin" evidence="2">
    <location>
        <begin position="21"/>
        <end position="1624"/>
    </location>
</feature>
<organism evidence="3 4">
    <name type="scientific">Vibrio amylolyticus</name>
    <dbReference type="NCBI Taxonomy" id="2847292"/>
    <lineage>
        <taxon>Bacteria</taxon>
        <taxon>Pseudomonadati</taxon>
        <taxon>Pseudomonadota</taxon>
        <taxon>Gammaproteobacteria</taxon>
        <taxon>Vibrionales</taxon>
        <taxon>Vibrionaceae</taxon>
        <taxon>Vibrio</taxon>
    </lineage>
</organism>
<feature type="compositionally biased region" description="Basic and acidic residues" evidence="1">
    <location>
        <begin position="427"/>
        <end position="437"/>
    </location>
</feature>
<feature type="compositionally biased region" description="Acidic residues" evidence="1">
    <location>
        <begin position="346"/>
        <end position="356"/>
    </location>
</feature>
<evidence type="ECO:0000313" key="3">
    <source>
        <dbReference type="EMBL" id="MCK6264132.1"/>
    </source>
</evidence>
<accession>A0A9X1XJ11</accession>
<dbReference type="GO" id="GO:0005509">
    <property type="term" value="F:calcium ion binding"/>
    <property type="evidence" value="ECO:0007669"/>
    <property type="project" value="InterPro"/>
</dbReference>
<keyword evidence="4" id="KW-1185">Reference proteome</keyword>
<dbReference type="Proteomes" id="UP001139559">
    <property type="component" value="Unassembled WGS sequence"/>
</dbReference>